<keyword evidence="7" id="KW-0560">Oxidoreductase</keyword>
<keyword evidence="5" id="KW-0276">Fatty acid metabolism</keyword>
<evidence type="ECO:0000256" key="11">
    <source>
        <dbReference type="ARBA" id="ARBA00023239"/>
    </source>
</evidence>
<keyword evidence="11" id="KW-0456">Lyase</keyword>
<evidence type="ECO:0000256" key="2">
    <source>
        <dbReference type="ARBA" id="ARBA00007005"/>
    </source>
</evidence>
<dbReference type="Pfam" id="PF02737">
    <property type="entry name" value="3HCDH_N"/>
    <property type="match status" value="1"/>
</dbReference>
<keyword evidence="10" id="KW-0413">Isomerase</keyword>
<evidence type="ECO:0000259" key="16">
    <source>
        <dbReference type="Pfam" id="PF02737"/>
    </source>
</evidence>
<comment type="similarity">
    <text evidence="3">In the N-terminal section; belongs to the enoyl-CoA hydratase/isomerase family.</text>
</comment>
<name>A0ABW5EAI0_9GAMM</name>
<dbReference type="SUPFAM" id="SSF48179">
    <property type="entry name" value="6-phosphogluconate dehydrogenase C-terminal domain-like"/>
    <property type="match status" value="2"/>
</dbReference>
<dbReference type="PANTHER" id="PTHR43612:SF3">
    <property type="entry name" value="TRIFUNCTIONAL ENZYME SUBUNIT ALPHA, MITOCHONDRIAL"/>
    <property type="match status" value="1"/>
</dbReference>
<keyword evidence="6" id="KW-0442">Lipid degradation</keyword>
<dbReference type="InterPro" id="IPR006180">
    <property type="entry name" value="3-OHacyl-CoA_DH_CS"/>
</dbReference>
<evidence type="ECO:0000256" key="3">
    <source>
        <dbReference type="ARBA" id="ARBA00008750"/>
    </source>
</evidence>
<evidence type="ECO:0000313" key="17">
    <source>
        <dbReference type="EMBL" id="MFD2310576.1"/>
    </source>
</evidence>
<dbReference type="NCBIfam" id="TIGR02437">
    <property type="entry name" value="FadB"/>
    <property type="match status" value="1"/>
</dbReference>
<dbReference type="InterPro" id="IPR018376">
    <property type="entry name" value="Enoyl-CoA_hyd/isom_CS"/>
</dbReference>
<organism evidence="17 18">
    <name type="scientific">Microbulbifer halophilus</name>
    <dbReference type="NCBI Taxonomy" id="453963"/>
    <lineage>
        <taxon>Bacteria</taxon>
        <taxon>Pseudomonadati</taxon>
        <taxon>Pseudomonadota</taxon>
        <taxon>Gammaproteobacteria</taxon>
        <taxon>Cellvibrionales</taxon>
        <taxon>Microbulbiferaceae</taxon>
        <taxon>Microbulbifer</taxon>
    </lineage>
</organism>
<dbReference type="InterPro" id="IPR012799">
    <property type="entry name" value="FadB"/>
</dbReference>
<dbReference type="EMBL" id="JBHUJD010000009">
    <property type="protein sequence ID" value="MFD2310576.1"/>
    <property type="molecule type" value="Genomic_DNA"/>
</dbReference>
<evidence type="ECO:0000256" key="6">
    <source>
        <dbReference type="ARBA" id="ARBA00022963"/>
    </source>
</evidence>
<sequence>MLFSGKALSVQMLDNGVAELKFDLQGESVNKFNRQTVSEFSQALDAIEKADGLKGVLLTSGKDVFIVGADITEFGGAFSEGPEGIAELMSKNNENISRLEDLPVPSVAAINGYALGGGFEVCLGCDYRVMGDKAKVGLPEVKLGLLPGWGGTVRLPRLVGVDVAAEWIAAGKEQKPDAALTAHAVDSVVATDELKDAALKLLGRAIDGELDYKARREIKKSPIPLNDTEALMAFFTTKMFVGQQAGKNYPSPVAAVTSIEQGYKLDRDEALKIEQQQFIECAQTGTAKSLVGLFLNDQAIGKVAKDWEKKADKKIERAAVLGAGIMGGGIAYQSAYKGTPIKMKDIDQKGIDLGLKEAGKLLSKMVDRGRMTPAKMAEVLNRIEPTLSYDGFDDVDVVVEAVVENPKVKNAVLTEVEDKVSDDTVIASNTSTISIDSLAEPLKRPENFLGMHFFNPVHKMPLVEVIRGEKTSDNAIARVVAFANKMGKKAIVVRDCPGFLVNRVLFPYFAGFSMLVRDGADFQAVDKVMERWGWPMGPAYLMDVVGIDTGVHAEKVMAEGFPERMGRSFKAAPEIMYEAERYGQKNDKGFYNYEEDKKGKPKKVATDESYELLKPHVAERKEFEKDEIIERMMVPMATELARCLEEGIVDSPAEADMALIYGIGFPPFRGGIFAWLDSIGMKTFVEIADKYADLGELYKPTERMREMAANGETYYKAAD</sequence>
<dbReference type="InterPro" id="IPR006176">
    <property type="entry name" value="3-OHacyl-CoA_DH_NAD-bd"/>
</dbReference>
<dbReference type="InterPro" id="IPR008927">
    <property type="entry name" value="6-PGluconate_DH-like_C_sf"/>
</dbReference>
<evidence type="ECO:0000256" key="10">
    <source>
        <dbReference type="ARBA" id="ARBA00023235"/>
    </source>
</evidence>
<evidence type="ECO:0000313" key="18">
    <source>
        <dbReference type="Proteomes" id="UP001597425"/>
    </source>
</evidence>
<dbReference type="Pfam" id="PF00378">
    <property type="entry name" value="ECH_1"/>
    <property type="match status" value="1"/>
</dbReference>
<feature type="domain" description="3-hydroxyacyl-CoA dehydrogenase NAD binding" evidence="16">
    <location>
        <begin position="318"/>
        <end position="496"/>
    </location>
</feature>
<dbReference type="PANTHER" id="PTHR43612">
    <property type="entry name" value="TRIFUNCTIONAL ENZYME SUBUNIT ALPHA"/>
    <property type="match status" value="1"/>
</dbReference>
<dbReference type="Gene3D" id="3.40.50.720">
    <property type="entry name" value="NAD(P)-binding Rossmann-like Domain"/>
    <property type="match status" value="1"/>
</dbReference>
<evidence type="ECO:0000259" key="15">
    <source>
        <dbReference type="Pfam" id="PF00725"/>
    </source>
</evidence>
<evidence type="ECO:0000256" key="7">
    <source>
        <dbReference type="ARBA" id="ARBA00023002"/>
    </source>
</evidence>
<dbReference type="InterPro" id="IPR001753">
    <property type="entry name" value="Enoyl-CoA_hydra/iso"/>
</dbReference>
<dbReference type="Pfam" id="PF00725">
    <property type="entry name" value="3HCDH"/>
    <property type="match status" value="2"/>
</dbReference>
<dbReference type="SUPFAM" id="SSF51735">
    <property type="entry name" value="NAD(P)-binding Rossmann-fold domains"/>
    <property type="match status" value="1"/>
</dbReference>
<evidence type="ECO:0000256" key="5">
    <source>
        <dbReference type="ARBA" id="ARBA00022832"/>
    </source>
</evidence>
<dbReference type="PROSITE" id="PS00067">
    <property type="entry name" value="3HCDH"/>
    <property type="match status" value="1"/>
</dbReference>
<protein>
    <recommendedName>
        <fullName evidence="4">enoyl-CoA hydratase</fullName>
        <ecNumber evidence="4">4.2.1.17</ecNumber>
    </recommendedName>
</protein>
<dbReference type="InterPro" id="IPR029045">
    <property type="entry name" value="ClpP/crotonase-like_dom_sf"/>
</dbReference>
<comment type="similarity">
    <text evidence="14">Belongs to the enoyl-CoA hydratase/isomerase family.</text>
</comment>
<reference evidence="18" key="1">
    <citation type="journal article" date="2019" name="Int. J. Syst. Evol. Microbiol.">
        <title>The Global Catalogue of Microorganisms (GCM) 10K type strain sequencing project: providing services to taxonomists for standard genome sequencing and annotation.</title>
        <authorList>
            <consortium name="The Broad Institute Genomics Platform"/>
            <consortium name="The Broad Institute Genome Sequencing Center for Infectious Disease"/>
            <person name="Wu L."/>
            <person name="Ma J."/>
        </authorList>
    </citation>
    <scope>NUCLEOTIDE SEQUENCE [LARGE SCALE GENOMIC DNA]</scope>
    <source>
        <strain evidence="18">KCTC 12848</strain>
    </source>
</reference>
<dbReference type="InterPro" id="IPR050136">
    <property type="entry name" value="FA_oxidation_alpha_subunit"/>
</dbReference>
<evidence type="ECO:0000256" key="12">
    <source>
        <dbReference type="ARBA" id="ARBA00023268"/>
    </source>
</evidence>
<evidence type="ECO:0000256" key="14">
    <source>
        <dbReference type="RuleBase" id="RU003707"/>
    </source>
</evidence>
<accession>A0ABW5EAI0</accession>
<proteinExistence type="inferred from homology"/>
<dbReference type="InterPro" id="IPR036291">
    <property type="entry name" value="NAD(P)-bd_dom_sf"/>
</dbReference>
<feature type="domain" description="3-hydroxyacyl-CoA dehydrogenase C-terminal" evidence="15">
    <location>
        <begin position="628"/>
        <end position="716"/>
    </location>
</feature>
<evidence type="ECO:0000256" key="8">
    <source>
        <dbReference type="ARBA" id="ARBA00023027"/>
    </source>
</evidence>
<dbReference type="Gene3D" id="3.90.226.10">
    <property type="entry name" value="2-enoyl-CoA Hydratase, Chain A, domain 1"/>
    <property type="match status" value="1"/>
</dbReference>
<evidence type="ECO:0000256" key="1">
    <source>
        <dbReference type="ARBA" id="ARBA00005005"/>
    </source>
</evidence>
<keyword evidence="9" id="KW-0443">Lipid metabolism</keyword>
<keyword evidence="12" id="KW-0511">Multifunctional enzyme</keyword>
<dbReference type="SUPFAM" id="SSF52096">
    <property type="entry name" value="ClpP/crotonase"/>
    <property type="match status" value="1"/>
</dbReference>
<dbReference type="InterPro" id="IPR006108">
    <property type="entry name" value="3HC_DH_C"/>
</dbReference>
<evidence type="ECO:0000256" key="9">
    <source>
        <dbReference type="ARBA" id="ARBA00023098"/>
    </source>
</evidence>
<comment type="similarity">
    <text evidence="2">In the central section; belongs to the 3-hydroxyacyl-CoA dehydrogenase family.</text>
</comment>
<evidence type="ECO:0000256" key="4">
    <source>
        <dbReference type="ARBA" id="ARBA00012076"/>
    </source>
</evidence>
<feature type="domain" description="3-hydroxyacyl-CoA dehydrogenase C-terminal" evidence="15">
    <location>
        <begin position="498"/>
        <end position="593"/>
    </location>
</feature>
<dbReference type="EC" id="4.2.1.17" evidence="4"/>
<dbReference type="NCBIfam" id="NF008727">
    <property type="entry name" value="PRK11730.1"/>
    <property type="match status" value="1"/>
</dbReference>
<dbReference type="PROSITE" id="PS00166">
    <property type="entry name" value="ENOYL_COA_HYDRATASE"/>
    <property type="match status" value="1"/>
</dbReference>
<dbReference type="RefSeq" id="WP_265723245.1">
    <property type="nucleotide sequence ID" value="NZ_JAPIVK010000043.1"/>
</dbReference>
<evidence type="ECO:0000256" key="13">
    <source>
        <dbReference type="ARBA" id="ARBA00049556"/>
    </source>
</evidence>
<gene>
    <name evidence="17" type="primary">fadB</name>
    <name evidence="17" type="ORF">ACFSKX_09130</name>
</gene>
<keyword evidence="18" id="KW-1185">Reference proteome</keyword>
<dbReference type="Proteomes" id="UP001597425">
    <property type="component" value="Unassembled WGS sequence"/>
</dbReference>
<comment type="pathway">
    <text evidence="1">Lipid metabolism; fatty acid beta-oxidation.</text>
</comment>
<dbReference type="CDD" id="cd06558">
    <property type="entry name" value="crotonase-like"/>
    <property type="match status" value="1"/>
</dbReference>
<keyword evidence="8" id="KW-0520">NAD</keyword>
<comment type="caution">
    <text evidence="17">The sequence shown here is derived from an EMBL/GenBank/DDBJ whole genome shotgun (WGS) entry which is preliminary data.</text>
</comment>
<comment type="catalytic activity">
    <reaction evidence="13">
        <text>a (3S)-3-hydroxyacyl-CoA + NAD(+) = a 3-oxoacyl-CoA + NADH + H(+)</text>
        <dbReference type="Rhea" id="RHEA:22432"/>
        <dbReference type="ChEBI" id="CHEBI:15378"/>
        <dbReference type="ChEBI" id="CHEBI:57318"/>
        <dbReference type="ChEBI" id="CHEBI:57540"/>
        <dbReference type="ChEBI" id="CHEBI:57945"/>
        <dbReference type="ChEBI" id="CHEBI:90726"/>
        <dbReference type="EC" id="1.1.1.35"/>
    </reaction>
</comment>
<dbReference type="Gene3D" id="1.10.1040.50">
    <property type="match status" value="1"/>
</dbReference>